<evidence type="ECO:0000256" key="1">
    <source>
        <dbReference type="ARBA" id="ARBA00007169"/>
    </source>
</evidence>
<dbReference type="GO" id="GO:0008610">
    <property type="term" value="P:lipid biosynthetic process"/>
    <property type="evidence" value="ECO:0007669"/>
    <property type="project" value="TreeGrafter"/>
</dbReference>
<comment type="caution">
    <text evidence="3">The sequence shown here is derived from an EMBL/GenBank/DDBJ whole genome shotgun (WGS) entry which is preliminary data.</text>
</comment>
<sequence length="239" mass="27195">MTKVICLPFAGGSKYSFKEFEDYNCEGIDVVTLDYPGRGGRMREPLLSETVAIAHNLLPQAKALIGNEDYVVYGHSMGATVGFELVHFLMNAGLPQPAHLFVSGATGPAAFSRTVRNWHNLPKDELLKILKDLNGMPEEILNNDEFFDFYEPIIRADFKAVESYAYKKRQPLNIPITVMNGTREPFDEQEVKLWGDETVFPVEYMKMEGHHFFIFDHVSTIINTIRERVSTKQSTNYYG</sequence>
<dbReference type="Proteomes" id="UP000614216">
    <property type="component" value="Unassembled WGS sequence"/>
</dbReference>
<keyword evidence="4" id="KW-1185">Reference proteome</keyword>
<feature type="domain" description="Thioesterase" evidence="2">
    <location>
        <begin position="3"/>
        <end position="227"/>
    </location>
</feature>
<dbReference type="PANTHER" id="PTHR11487">
    <property type="entry name" value="THIOESTERASE"/>
    <property type="match status" value="1"/>
</dbReference>
<evidence type="ECO:0000313" key="4">
    <source>
        <dbReference type="Proteomes" id="UP000614216"/>
    </source>
</evidence>
<dbReference type="RefSeq" id="WP_202858871.1">
    <property type="nucleotide sequence ID" value="NZ_JAEUGD010000066.1"/>
</dbReference>
<dbReference type="EMBL" id="JAEUGD010000066">
    <property type="protein sequence ID" value="MBL6449342.1"/>
    <property type="molecule type" value="Genomic_DNA"/>
</dbReference>
<reference evidence="3" key="1">
    <citation type="submission" date="2021-01" db="EMBL/GenBank/DDBJ databases">
        <title>Fulvivirga kasyanovii gen. nov., sp nov., a novel member of the phylum Bacteroidetes isolated from seawater in a mussel farm.</title>
        <authorList>
            <person name="Zhao L.-H."/>
            <person name="Wang Z.-J."/>
        </authorList>
    </citation>
    <scope>NUCLEOTIDE SEQUENCE</scope>
    <source>
        <strain evidence="3">29W222</strain>
    </source>
</reference>
<dbReference type="SUPFAM" id="SSF53474">
    <property type="entry name" value="alpha/beta-Hydrolases"/>
    <property type="match status" value="1"/>
</dbReference>
<accession>A0A937KE45</accession>
<dbReference type="InterPro" id="IPR001031">
    <property type="entry name" value="Thioesterase"/>
</dbReference>
<proteinExistence type="inferred from homology"/>
<gene>
    <name evidence="3" type="ORF">JMN32_23730</name>
</gene>
<name>A0A937KE45_9BACT</name>
<evidence type="ECO:0000313" key="3">
    <source>
        <dbReference type="EMBL" id="MBL6449342.1"/>
    </source>
</evidence>
<dbReference type="PANTHER" id="PTHR11487:SF0">
    <property type="entry name" value="S-ACYL FATTY ACID SYNTHASE THIOESTERASE, MEDIUM CHAIN"/>
    <property type="match status" value="1"/>
</dbReference>
<dbReference type="Gene3D" id="3.40.50.1820">
    <property type="entry name" value="alpha/beta hydrolase"/>
    <property type="match status" value="1"/>
</dbReference>
<comment type="similarity">
    <text evidence="1">Belongs to the thioesterase family.</text>
</comment>
<evidence type="ECO:0000259" key="2">
    <source>
        <dbReference type="Pfam" id="PF00975"/>
    </source>
</evidence>
<organism evidence="3 4">
    <name type="scientific">Fulvivirga marina</name>
    <dbReference type="NCBI Taxonomy" id="2494733"/>
    <lineage>
        <taxon>Bacteria</taxon>
        <taxon>Pseudomonadati</taxon>
        <taxon>Bacteroidota</taxon>
        <taxon>Cytophagia</taxon>
        <taxon>Cytophagales</taxon>
        <taxon>Fulvivirgaceae</taxon>
        <taxon>Fulvivirga</taxon>
    </lineage>
</organism>
<dbReference type="Pfam" id="PF00975">
    <property type="entry name" value="Thioesterase"/>
    <property type="match status" value="1"/>
</dbReference>
<protein>
    <submittedName>
        <fullName evidence="3">Thioesterase</fullName>
    </submittedName>
</protein>
<dbReference type="InterPro" id="IPR029058">
    <property type="entry name" value="AB_hydrolase_fold"/>
</dbReference>
<dbReference type="InterPro" id="IPR012223">
    <property type="entry name" value="TEII"/>
</dbReference>
<dbReference type="AlphaFoldDB" id="A0A937KE45"/>